<proteinExistence type="predicted"/>
<dbReference type="EMBL" id="KV425904">
    <property type="protein sequence ID" value="KZV99964.1"/>
    <property type="molecule type" value="Genomic_DNA"/>
</dbReference>
<gene>
    <name evidence="2" type="ORF">EXIGLDRAFT_723134</name>
</gene>
<feature type="compositionally biased region" description="Low complexity" evidence="1">
    <location>
        <begin position="223"/>
        <end position="234"/>
    </location>
</feature>
<dbReference type="InParanoid" id="A0A165MYZ2"/>
<name>A0A165MYZ2_EXIGL</name>
<feature type="region of interest" description="Disordered" evidence="1">
    <location>
        <begin position="223"/>
        <end position="261"/>
    </location>
</feature>
<protein>
    <submittedName>
        <fullName evidence="2">Uncharacterized protein</fullName>
    </submittedName>
</protein>
<feature type="compositionally biased region" description="Acidic residues" evidence="1">
    <location>
        <begin position="150"/>
        <end position="164"/>
    </location>
</feature>
<dbReference type="AlphaFoldDB" id="A0A165MYZ2"/>
<evidence type="ECO:0000313" key="3">
    <source>
        <dbReference type="Proteomes" id="UP000077266"/>
    </source>
</evidence>
<evidence type="ECO:0000256" key="1">
    <source>
        <dbReference type="SAM" id="MobiDB-lite"/>
    </source>
</evidence>
<feature type="region of interest" description="Disordered" evidence="1">
    <location>
        <begin position="150"/>
        <end position="178"/>
    </location>
</feature>
<organism evidence="2 3">
    <name type="scientific">Exidia glandulosa HHB12029</name>
    <dbReference type="NCBI Taxonomy" id="1314781"/>
    <lineage>
        <taxon>Eukaryota</taxon>
        <taxon>Fungi</taxon>
        <taxon>Dikarya</taxon>
        <taxon>Basidiomycota</taxon>
        <taxon>Agaricomycotina</taxon>
        <taxon>Agaricomycetes</taxon>
        <taxon>Auriculariales</taxon>
        <taxon>Exidiaceae</taxon>
        <taxon>Exidia</taxon>
    </lineage>
</organism>
<keyword evidence="3" id="KW-1185">Reference proteome</keyword>
<reference evidence="2 3" key="1">
    <citation type="journal article" date="2016" name="Mol. Biol. Evol.">
        <title>Comparative Genomics of Early-Diverging Mushroom-Forming Fungi Provides Insights into the Origins of Lignocellulose Decay Capabilities.</title>
        <authorList>
            <person name="Nagy L.G."/>
            <person name="Riley R."/>
            <person name="Tritt A."/>
            <person name="Adam C."/>
            <person name="Daum C."/>
            <person name="Floudas D."/>
            <person name="Sun H."/>
            <person name="Yadav J.S."/>
            <person name="Pangilinan J."/>
            <person name="Larsson K.H."/>
            <person name="Matsuura K."/>
            <person name="Barry K."/>
            <person name="Labutti K."/>
            <person name="Kuo R."/>
            <person name="Ohm R.A."/>
            <person name="Bhattacharya S.S."/>
            <person name="Shirouzu T."/>
            <person name="Yoshinaga Y."/>
            <person name="Martin F.M."/>
            <person name="Grigoriev I.V."/>
            <person name="Hibbett D.S."/>
        </authorList>
    </citation>
    <scope>NUCLEOTIDE SEQUENCE [LARGE SCALE GENOMIC DNA]</scope>
    <source>
        <strain evidence="2 3">HHB12029</strain>
    </source>
</reference>
<dbReference type="Proteomes" id="UP000077266">
    <property type="component" value="Unassembled WGS sequence"/>
</dbReference>
<accession>A0A165MYZ2</accession>
<evidence type="ECO:0000313" key="2">
    <source>
        <dbReference type="EMBL" id="KZV99964.1"/>
    </source>
</evidence>
<sequence length="332" mass="36451">MSSDLARYGGAEYRALAEAWERVLDEHAKEAAAWRAGRDVTYEETDEEYEVDAEAAAAWRIGLDVKYADSDDENVVDKKTAAWRVGLDVKYDDSDDEYVRGANRKTDAKSIASVESQPPAWVYAKNTTAVTSRSSTAVCSDDEDVYCGDDSGYETDTSSDDDESVVSFDGTKTAPKKTYESAASVAVVVAGAFRADRHRKSRYIALLEEVAAECDEYEWSQQSASVTTSESATANEISVSESHGDSQSASPSPRMPFTPLPVPSSLEDALIKNYEAAFDPYSPGARRRRERRETLKTAAGWSSFKAPAMPRTPFVIEVQYNHNDESAAEIEA</sequence>
<feature type="compositionally biased region" description="Polar residues" evidence="1">
    <location>
        <begin position="235"/>
        <end position="251"/>
    </location>
</feature>